<dbReference type="Pfam" id="PF13620">
    <property type="entry name" value="CarboxypepD_reg"/>
    <property type="match status" value="1"/>
</dbReference>
<evidence type="ECO:0000313" key="6">
    <source>
        <dbReference type="EMBL" id="SHO43854.1"/>
    </source>
</evidence>
<dbReference type="RefSeq" id="WP_073611908.1">
    <property type="nucleotide sequence ID" value="NZ_FRFE01000002.1"/>
</dbReference>
<dbReference type="InterPro" id="IPR017896">
    <property type="entry name" value="4Fe4S_Fe-S-bd"/>
</dbReference>
<reference evidence="6 7" key="1">
    <citation type="submission" date="2016-12" db="EMBL/GenBank/DDBJ databases">
        <authorList>
            <person name="Song W.-J."/>
            <person name="Kurnit D.M."/>
        </authorList>
    </citation>
    <scope>NUCLEOTIDE SEQUENCE [LARGE SCALE GENOMIC DNA]</scope>
    <source>
        <strain evidence="6 7">DSM 18488</strain>
    </source>
</reference>
<dbReference type="Gene3D" id="3.30.70.20">
    <property type="match status" value="2"/>
</dbReference>
<dbReference type="GO" id="GO:0051539">
    <property type="term" value="F:4 iron, 4 sulfur cluster binding"/>
    <property type="evidence" value="ECO:0007669"/>
    <property type="project" value="UniProtKB-KW"/>
</dbReference>
<evidence type="ECO:0000259" key="5">
    <source>
        <dbReference type="PROSITE" id="PS51379"/>
    </source>
</evidence>
<evidence type="ECO:0000313" key="7">
    <source>
        <dbReference type="Proteomes" id="UP000184603"/>
    </source>
</evidence>
<evidence type="ECO:0000256" key="4">
    <source>
        <dbReference type="ARBA" id="ARBA00023014"/>
    </source>
</evidence>
<dbReference type="SUPFAM" id="SSF49478">
    <property type="entry name" value="Cna protein B-type domain"/>
    <property type="match status" value="1"/>
</dbReference>
<dbReference type="OrthoDB" id="9789030at2"/>
<keyword evidence="4" id="KW-0411">Iron-sulfur</keyword>
<dbReference type="Proteomes" id="UP000184603">
    <property type="component" value="Unassembled WGS sequence"/>
</dbReference>
<keyword evidence="2" id="KW-0479">Metal-binding</keyword>
<gene>
    <name evidence="6" type="ORF">SAMN02745220_00541</name>
</gene>
<accession>A0A1M7XXZ0</accession>
<dbReference type="InterPro" id="IPR050954">
    <property type="entry name" value="ET_IronSulfur_Cluster-Binding"/>
</dbReference>
<dbReference type="PANTHER" id="PTHR43177">
    <property type="entry name" value="PROTEIN NRFC"/>
    <property type="match status" value="1"/>
</dbReference>
<dbReference type="SUPFAM" id="SSF54862">
    <property type="entry name" value="4Fe-4S ferredoxins"/>
    <property type="match status" value="1"/>
</dbReference>
<dbReference type="PROSITE" id="PS51379">
    <property type="entry name" value="4FE4S_FER_2"/>
    <property type="match status" value="1"/>
</dbReference>
<feature type="domain" description="4Fe-4S ferredoxin-type" evidence="5">
    <location>
        <begin position="4"/>
        <end position="33"/>
    </location>
</feature>
<dbReference type="EMBL" id="FRFE01000002">
    <property type="protein sequence ID" value="SHO43854.1"/>
    <property type="molecule type" value="Genomic_DNA"/>
</dbReference>
<protein>
    <submittedName>
        <fullName evidence="6">Fe-S-cluster-containing dehydrogenase component</fullName>
    </submittedName>
</protein>
<evidence type="ECO:0000256" key="3">
    <source>
        <dbReference type="ARBA" id="ARBA00023004"/>
    </source>
</evidence>
<sequence>MSRYSILIDVNKCNGCYNCFLSCRDEYYGNDYPPYSAAQPLNDQFWMQVKEVERGVYPKPKVSYIPKPCMHCESAPCISASKDGAVYRRADGIVMIDPEKAIGQEAIVNACPYRVVFWNAEKQIPQKCTMCAHRLDEGEKVPRCVESCPTGALVFGDLDDPNSEISKLAKEVATESLNPEFQTDSLVKYVGLPKRFVAGEIVYKDNEGECAPGVKVTLTGGGQNRESVTDIFGDFEFEGLDKNTTYTVAVAANGYAPWQTEFTTYKDVNLGEIVLERK</sequence>
<dbReference type="CDD" id="cd10552">
    <property type="entry name" value="TH_beta_N"/>
    <property type="match status" value="1"/>
</dbReference>
<dbReference type="InterPro" id="IPR013783">
    <property type="entry name" value="Ig-like_fold"/>
</dbReference>
<keyword evidence="1" id="KW-0004">4Fe-4S</keyword>
<keyword evidence="7" id="KW-1185">Reference proteome</keyword>
<name>A0A1M7XXZ0_9BACT</name>
<keyword evidence="3" id="KW-0408">Iron</keyword>
<evidence type="ECO:0000256" key="1">
    <source>
        <dbReference type="ARBA" id="ARBA00022485"/>
    </source>
</evidence>
<dbReference type="Pfam" id="PF13247">
    <property type="entry name" value="Fer4_11"/>
    <property type="match status" value="1"/>
</dbReference>
<dbReference type="STRING" id="1121416.SAMN02745220_00541"/>
<dbReference type="GO" id="GO:0046872">
    <property type="term" value="F:metal ion binding"/>
    <property type="evidence" value="ECO:0007669"/>
    <property type="project" value="UniProtKB-KW"/>
</dbReference>
<evidence type="ECO:0000256" key="2">
    <source>
        <dbReference type="ARBA" id="ARBA00022723"/>
    </source>
</evidence>
<proteinExistence type="predicted"/>
<dbReference type="Gene3D" id="2.60.40.10">
    <property type="entry name" value="Immunoglobulins"/>
    <property type="match status" value="1"/>
</dbReference>
<dbReference type="AlphaFoldDB" id="A0A1M7XXZ0"/>
<organism evidence="6 7">
    <name type="scientific">Desulfopila aestuarii DSM 18488</name>
    <dbReference type="NCBI Taxonomy" id="1121416"/>
    <lineage>
        <taxon>Bacteria</taxon>
        <taxon>Pseudomonadati</taxon>
        <taxon>Thermodesulfobacteriota</taxon>
        <taxon>Desulfobulbia</taxon>
        <taxon>Desulfobulbales</taxon>
        <taxon>Desulfocapsaceae</taxon>
        <taxon>Desulfopila</taxon>
    </lineage>
</organism>
<dbReference type="PANTHER" id="PTHR43177:SF3">
    <property type="entry name" value="PROTEIN NRFC HOMOLOG"/>
    <property type="match status" value="1"/>
</dbReference>